<evidence type="ECO:0000313" key="10">
    <source>
        <dbReference type="Proteomes" id="UP000177197"/>
    </source>
</evidence>
<dbReference type="Pfam" id="PF00208">
    <property type="entry name" value="ELFV_dehydrog"/>
    <property type="match status" value="1"/>
</dbReference>
<accession>A0A1F5CAK1</accession>
<dbReference type="InterPro" id="IPR014362">
    <property type="entry name" value="Glu_DH"/>
</dbReference>
<dbReference type="InterPro" id="IPR006096">
    <property type="entry name" value="Glu/Leu/Phe/Val/Trp_DH_C"/>
</dbReference>
<dbReference type="Gene3D" id="3.40.50.720">
    <property type="entry name" value="NAD(P)-binding Rossmann-like Domain"/>
    <property type="match status" value="1"/>
</dbReference>
<dbReference type="SUPFAM" id="SSF51735">
    <property type="entry name" value="NAD(P)-binding Rossmann-fold domains"/>
    <property type="match status" value="1"/>
</dbReference>
<evidence type="ECO:0000256" key="6">
    <source>
        <dbReference type="PIRSR" id="PIRSR000185-3"/>
    </source>
</evidence>
<dbReference type="Proteomes" id="UP000177197">
    <property type="component" value="Unassembled WGS sequence"/>
</dbReference>
<evidence type="ECO:0000256" key="4">
    <source>
        <dbReference type="PIRSR" id="PIRSR000185-1"/>
    </source>
</evidence>
<feature type="binding site" evidence="5">
    <location>
        <position position="193"/>
    </location>
    <ligand>
        <name>NAD(+)</name>
        <dbReference type="ChEBI" id="CHEBI:57540"/>
    </ligand>
</feature>
<proteinExistence type="inferred from homology"/>
<dbReference type="GO" id="GO:0004352">
    <property type="term" value="F:glutamate dehydrogenase (NAD+) activity"/>
    <property type="evidence" value="ECO:0007669"/>
    <property type="project" value="TreeGrafter"/>
</dbReference>
<name>A0A1F5CAK1_9BACT</name>
<dbReference type="SUPFAM" id="SSF53223">
    <property type="entry name" value="Aminoacid dehydrogenase-like, N-terminal domain"/>
    <property type="match status" value="1"/>
</dbReference>
<dbReference type="InterPro" id="IPR036291">
    <property type="entry name" value="NAD(P)-bd_dom_sf"/>
</dbReference>
<protein>
    <recommendedName>
        <fullName evidence="3">Glutamate dehydrogenase</fullName>
    </recommendedName>
</protein>
<dbReference type="AlphaFoldDB" id="A0A1F5CAK1"/>
<dbReference type="InterPro" id="IPR006097">
    <property type="entry name" value="Glu/Leu/Phe/Val/Trp_DH_dimer"/>
</dbReference>
<feature type="binding site" evidence="5">
    <location>
        <position position="67"/>
    </location>
    <ligand>
        <name>substrate</name>
    </ligand>
</feature>
<dbReference type="Gene3D" id="3.40.50.10860">
    <property type="entry name" value="Leucine Dehydrogenase, chain A, domain 1"/>
    <property type="match status" value="1"/>
</dbReference>
<dbReference type="GO" id="GO:0006538">
    <property type="term" value="P:L-glutamate catabolic process"/>
    <property type="evidence" value="ECO:0007669"/>
    <property type="project" value="TreeGrafter"/>
</dbReference>
<evidence type="ECO:0000256" key="3">
    <source>
        <dbReference type="PIRNR" id="PIRNR000185"/>
    </source>
</evidence>
<evidence type="ECO:0000259" key="8">
    <source>
        <dbReference type="SMART" id="SM00839"/>
    </source>
</evidence>
<reference evidence="9 10" key="1">
    <citation type="journal article" date="2016" name="Nat. Commun.">
        <title>Thousands of microbial genomes shed light on interconnected biogeochemical processes in an aquifer system.</title>
        <authorList>
            <person name="Anantharaman K."/>
            <person name="Brown C.T."/>
            <person name="Hug L.A."/>
            <person name="Sharon I."/>
            <person name="Castelle C.J."/>
            <person name="Probst A.J."/>
            <person name="Thomas B.C."/>
            <person name="Singh A."/>
            <person name="Wilkins M.J."/>
            <person name="Karaoz U."/>
            <person name="Brodie E.L."/>
            <person name="Williams K.H."/>
            <person name="Hubbard S.S."/>
            <person name="Banfield J.F."/>
        </authorList>
    </citation>
    <scope>NUCLEOTIDE SEQUENCE [LARGE SCALE GENOMIC DNA]</scope>
</reference>
<sequence>MFAEKVKQIERYAQIAGIPDKVIDELREPKDICYTKIRPIINGKQESLLLIGVFHCNPYSTGARPFKGGLRYHPGVNLDLMKTLAHGMTEKEALALLPFGGAKFGVPIDPAKQTEDDLRDITEKVAERLLLKNMLGPDIYVPGPDVGTNSTTMFWIYNKVAELNVLAKLPNVAAVVTGKPLDYDGCPGREDATSRGLWIVLKEFLQLASLQLPSKPRIAIQGFGNVGMNLTKLTVDSDAEFDQFSNIAAVSDVNGGIFNGHGLDTQKVLDYYKNHKTFAGFPKEEADQITNSELLLLPVDILIPAAIENQITKENANKIIAPLICEAGNEAITPEAQSILDDRGKIVIPGIAANSGGVVVSYLEWRRNRGERRHIVDTADDFEWVKKELKNIMMNVIISTYRTAAKYRTPLAHGAHIAALENISRQLLVKHSRL</sequence>
<dbReference type="SMART" id="SM00839">
    <property type="entry name" value="ELFV_dehydrog"/>
    <property type="match status" value="1"/>
</dbReference>
<feature type="binding site" evidence="5">
    <location>
        <position position="225"/>
    </location>
    <ligand>
        <name>NAD(+)</name>
        <dbReference type="ChEBI" id="CHEBI:57540"/>
    </ligand>
</feature>
<keyword evidence="5" id="KW-0520">NAD</keyword>
<feature type="binding site" evidence="5">
    <location>
        <position position="361"/>
    </location>
    <ligand>
        <name>substrate</name>
    </ligand>
</feature>
<dbReference type="PANTHER" id="PTHR11606">
    <property type="entry name" value="GLUTAMATE DEHYDROGENASE"/>
    <property type="match status" value="1"/>
</dbReference>
<feature type="binding site" evidence="5">
    <location>
        <position position="91"/>
    </location>
    <ligand>
        <name>substrate</name>
    </ligand>
</feature>
<dbReference type="InterPro" id="IPR006095">
    <property type="entry name" value="Glu/Leu/Phe/Val/Trp_DH"/>
</dbReference>
<evidence type="ECO:0000256" key="1">
    <source>
        <dbReference type="ARBA" id="ARBA00006382"/>
    </source>
</evidence>
<evidence type="ECO:0000256" key="7">
    <source>
        <dbReference type="RuleBase" id="RU004417"/>
    </source>
</evidence>
<dbReference type="InterPro" id="IPR033524">
    <property type="entry name" value="Glu/Leu/Phe/Val_DH_AS"/>
</dbReference>
<evidence type="ECO:0000256" key="5">
    <source>
        <dbReference type="PIRSR" id="PIRSR000185-2"/>
    </source>
</evidence>
<gene>
    <name evidence="9" type="ORF">A3I30_01485</name>
</gene>
<dbReference type="GO" id="GO:0000166">
    <property type="term" value="F:nucleotide binding"/>
    <property type="evidence" value="ECO:0007669"/>
    <property type="project" value="UniProtKB-KW"/>
</dbReference>
<feature type="domain" description="Glutamate/phenylalanine/leucine/valine/L-tryptophan dehydrogenase C-terminal" evidence="8">
    <location>
        <begin position="185"/>
        <end position="431"/>
    </location>
</feature>
<evidence type="ECO:0000256" key="2">
    <source>
        <dbReference type="ARBA" id="ARBA00023002"/>
    </source>
</evidence>
<dbReference type="PANTHER" id="PTHR11606:SF13">
    <property type="entry name" value="GLUTAMATE DEHYDROGENASE 1, MITOCHONDRIAL"/>
    <property type="match status" value="1"/>
</dbReference>
<dbReference type="PROSITE" id="PS00074">
    <property type="entry name" value="GLFV_DEHYDROGENASE"/>
    <property type="match status" value="1"/>
</dbReference>
<organism evidence="9 10">
    <name type="scientific">Candidatus Azambacteria bacterium RIFCSPLOWO2_02_FULL_44_14</name>
    <dbReference type="NCBI Taxonomy" id="1797306"/>
    <lineage>
        <taxon>Bacteria</taxon>
        <taxon>Candidatus Azamiibacteriota</taxon>
    </lineage>
</organism>
<keyword evidence="5" id="KW-0547">Nucleotide-binding</keyword>
<comment type="caution">
    <text evidence="9">The sequence shown here is derived from an EMBL/GenBank/DDBJ whole genome shotgun (WGS) entry which is preliminary data.</text>
</comment>
<dbReference type="Pfam" id="PF02812">
    <property type="entry name" value="ELFV_dehydrog_N"/>
    <property type="match status" value="1"/>
</dbReference>
<evidence type="ECO:0000313" key="9">
    <source>
        <dbReference type="EMBL" id="OGD39899.1"/>
    </source>
</evidence>
<feature type="active site" description="Proton donor" evidence="4">
    <location>
        <position position="103"/>
    </location>
</feature>
<dbReference type="InterPro" id="IPR046346">
    <property type="entry name" value="Aminoacid_DH-like_N_sf"/>
</dbReference>
<comment type="similarity">
    <text evidence="1 3 7">Belongs to the Glu/Leu/Phe/Val dehydrogenases family.</text>
</comment>
<feature type="site" description="Important for catalysis" evidence="6">
    <location>
        <position position="145"/>
    </location>
</feature>
<dbReference type="PRINTS" id="PR00082">
    <property type="entry name" value="GLFDHDRGNASE"/>
</dbReference>
<keyword evidence="2 3" id="KW-0560">Oxidoreductase</keyword>
<dbReference type="EMBL" id="MEYV01000016">
    <property type="protein sequence ID" value="OGD39899.1"/>
    <property type="molecule type" value="Genomic_DNA"/>
</dbReference>
<dbReference type="PIRSF" id="PIRSF000185">
    <property type="entry name" value="Glu_DH"/>
    <property type="match status" value="1"/>
</dbReference>